<dbReference type="PROSITE" id="PS51257">
    <property type="entry name" value="PROKAR_LIPOPROTEIN"/>
    <property type="match status" value="1"/>
</dbReference>
<name>A0ABU2B497_9MICC</name>
<dbReference type="Pfam" id="PF03480">
    <property type="entry name" value="DctP"/>
    <property type="match status" value="1"/>
</dbReference>
<dbReference type="InterPro" id="IPR038404">
    <property type="entry name" value="TRAP_DctP_sf"/>
</dbReference>
<dbReference type="Proteomes" id="UP001183794">
    <property type="component" value="Unassembled WGS sequence"/>
</dbReference>
<feature type="chain" id="PRO_5045135148" evidence="2">
    <location>
        <begin position="24"/>
        <end position="415"/>
    </location>
</feature>
<gene>
    <name evidence="3" type="ORF">J2S62_002685</name>
</gene>
<accession>A0ABU2B497</accession>
<reference evidence="3 4" key="1">
    <citation type="submission" date="2023-07" db="EMBL/GenBank/DDBJ databases">
        <title>Sequencing the genomes of 1000 actinobacteria strains.</title>
        <authorList>
            <person name="Klenk H.-P."/>
        </authorList>
    </citation>
    <scope>NUCLEOTIDE SEQUENCE [LARGE SCALE GENOMIC DNA]</scope>
    <source>
        <strain evidence="3 4">DSM 22966</strain>
    </source>
</reference>
<dbReference type="InterPro" id="IPR018389">
    <property type="entry name" value="DctP_fam"/>
</dbReference>
<evidence type="ECO:0000256" key="1">
    <source>
        <dbReference type="ARBA" id="ARBA00022729"/>
    </source>
</evidence>
<keyword evidence="4" id="KW-1185">Reference proteome</keyword>
<evidence type="ECO:0000256" key="2">
    <source>
        <dbReference type="SAM" id="SignalP"/>
    </source>
</evidence>
<dbReference type="PANTHER" id="PTHR33376:SF15">
    <property type="entry name" value="BLL6794 PROTEIN"/>
    <property type="match status" value="1"/>
</dbReference>
<evidence type="ECO:0000313" key="4">
    <source>
        <dbReference type="Proteomes" id="UP001183794"/>
    </source>
</evidence>
<dbReference type="EMBL" id="JAVDYJ010000001">
    <property type="protein sequence ID" value="MDR7348428.1"/>
    <property type="molecule type" value="Genomic_DNA"/>
</dbReference>
<dbReference type="Gene3D" id="3.40.190.170">
    <property type="entry name" value="Bacterial extracellular solute-binding protein, family 7"/>
    <property type="match status" value="1"/>
</dbReference>
<sequence>MKKFPLAAAGAALALIITGCANASDQPGASDETGYEYGADQEEIDAALADLEPVTLTYQGAASSPDSVQARDKIWAEALEERSGGKLTMDIVYGQAIAGFDEVDAALADGRVDLAYTLPGYDPSTYPNFDDLSYSLSMLPNSPLVGELVANAVGLELSWQSEEVLEEYESQGLVPLFPVSASASFYPACTQEGTSEADWNGRQIRAGSRAHEAMAQGIGATPVSLDFVEVYEALQRGTVDCALNSMNSAYDYGFIDVAPHVSYPTETSVPRGPGAIIGGIDVANLPLAYKQVLFDSLVEAFMGSAEVVIHGNYEGVAEVHEVGGTIQEMDAAVQESIAATNEERITEIENDGTHGTDLRERVLASGEKWTEKAEELGFVDEGEFSDFDEWFDPETDFRPFAEAVYEEILLEHRPE</sequence>
<feature type="signal peptide" evidence="2">
    <location>
        <begin position="1"/>
        <end position="23"/>
    </location>
</feature>
<comment type="caution">
    <text evidence="3">The sequence shown here is derived from an EMBL/GenBank/DDBJ whole genome shotgun (WGS) entry which is preliminary data.</text>
</comment>
<proteinExistence type="predicted"/>
<dbReference type="RefSeq" id="WP_310175613.1">
    <property type="nucleotide sequence ID" value="NZ_BAABHE010000002.1"/>
</dbReference>
<evidence type="ECO:0000313" key="3">
    <source>
        <dbReference type="EMBL" id="MDR7348428.1"/>
    </source>
</evidence>
<protein>
    <submittedName>
        <fullName evidence="3">TRAP-type C4-dicarboxylate transport system substrate-binding protein</fullName>
    </submittedName>
</protein>
<organism evidence="3 4">
    <name type="scientific">Enteractinococcus fodinae</name>
    <dbReference type="NCBI Taxonomy" id="684663"/>
    <lineage>
        <taxon>Bacteria</taxon>
        <taxon>Bacillati</taxon>
        <taxon>Actinomycetota</taxon>
        <taxon>Actinomycetes</taxon>
        <taxon>Micrococcales</taxon>
        <taxon>Micrococcaceae</taxon>
    </lineage>
</organism>
<keyword evidence="1 2" id="KW-0732">Signal</keyword>
<dbReference type="PANTHER" id="PTHR33376">
    <property type="match status" value="1"/>
</dbReference>